<evidence type="ECO:0000256" key="1">
    <source>
        <dbReference type="SAM" id="MobiDB-lite"/>
    </source>
</evidence>
<reference evidence="4" key="1">
    <citation type="submission" date="2016-10" db="EMBL/GenBank/DDBJ databases">
        <authorList>
            <person name="Varghese N."/>
            <person name="Submissions S."/>
        </authorList>
    </citation>
    <scope>NUCLEOTIDE SEQUENCE [LARGE SCALE GENOMIC DNA]</scope>
    <source>
        <strain evidence="4">CGMCC 4.3516</strain>
    </source>
</reference>
<organism evidence="3 4">
    <name type="scientific">Glycomyces harbinensis</name>
    <dbReference type="NCBI Taxonomy" id="58114"/>
    <lineage>
        <taxon>Bacteria</taxon>
        <taxon>Bacillati</taxon>
        <taxon>Actinomycetota</taxon>
        <taxon>Actinomycetes</taxon>
        <taxon>Glycomycetales</taxon>
        <taxon>Glycomycetaceae</taxon>
        <taxon>Glycomyces</taxon>
    </lineage>
</organism>
<keyword evidence="4" id="KW-1185">Reference proteome</keyword>
<evidence type="ECO:0000259" key="2">
    <source>
        <dbReference type="PROSITE" id="PS01124"/>
    </source>
</evidence>
<proteinExistence type="predicted"/>
<accession>A0A1G7DFQ6</accession>
<dbReference type="STRING" id="58114.SAMN05216270_12446"/>
<dbReference type="SMART" id="SM00342">
    <property type="entry name" value="HTH_ARAC"/>
    <property type="match status" value="1"/>
</dbReference>
<dbReference type="AlphaFoldDB" id="A0A1G7DFQ6"/>
<gene>
    <name evidence="3" type="ORF">SAMN05216270_12446</name>
</gene>
<name>A0A1G7DFQ6_9ACTN</name>
<sequence>MRVVTRDHSEDVPGLDHRPSDSPYVERVYQASEEGSYGAAAPRRMVSVANSNWELVAWTSEGVTHVSVRGPETRPTVVPLGGKPSGALGVIFGHGAYLRGLPVPDLVDTSVASPRTTARTFVLQGDEWEIPGFENAETFVDRLVRAGLLVRDPLVADVLAGDAPMLVTPRSVQRRVAAATGLTQGTIRQIERARQAAMLLRRGEAAADVVHLVGYHDQPHLARSLARFVGRRATQLQRPTDEEMLSLLYKTDAEVRP</sequence>
<dbReference type="PROSITE" id="PS01124">
    <property type="entry name" value="HTH_ARAC_FAMILY_2"/>
    <property type="match status" value="1"/>
</dbReference>
<dbReference type="Pfam" id="PF12833">
    <property type="entry name" value="HTH_18"/>
    <property type="match status" value="1"/>
</dbReference>
<dbReference type="Proteomes" id="UP000198949">
    <property type="component" value="Unassembled WGS sequence"/>
</dbReference>
<evidence type="ECO:0000313" key="3">
    <source>
        <dbReference type="EMBL" id="SDE49645.1"/>
    </source>
</evidence>
<dbReference type="GO" id="GO:0003700">
    <property type="term" value="F:DNA-binding transcription factor activity"/>
    <property type="evidence" value="ECO:0007669"/>
    <property type="project" value="InterPro"/>
</dbReference>
<dbReference type="EMBL" id="FNAD01000024">
    <property type="protein sequence ID" value="SDE49645.1"/>
    <property type="molecule type" value="Genomic_DNA"/>
</dbReference>
<feature type="region of interest" description="Disordered" evidence="1">
    <location>
        <begin position="1"/>
        <end position="22"/>
    </location>
</feature>
<feature type="domain" description="HTH araC/xylS-type" evidence="2">
    <location>
        <begin position="167"/>
        <end position="239"/>
    </location>
</feature>
<dbReference type="GO" id="GO:0043565">
    <property type="term" value="F:sequence-specific DNA binding"/>
    <property type="evidence" value="ECO:0007669"/>
    <property type="project" value="InterPro"/>
</dbReference>
<dbReference type="Gene3D" id="1.10.10.60">
    <property type="entry name" value="Homeodomain-like"/>
    <property type="match status" value="1"/>
</dbReference>
<feature type="compositionally biased region" description="Basic and acidic residues" evidence="1">
    <location>
        <begin position="1"/>
        <end position="20"/>
    </location>
</feature>
<protein>
    <recommendedName>
        <fullName evidence="2">HTH araC/xylS-type domain-containing protein</fullName>
    </recommendedName>
</protein>
<evidence type="ECO:0000313" key="4">
    <source>
        <dbReference type="Proteomes" id="UP000198949"/>
    </source>
</evidence>
<dbReference type="InterPro" id="IPR018060">
    <property type="entry name" value="HTH_AraC"/>
</dbReference>